<protein>
    <submittedName>
        <fullName evidence="1">Uncharacterized protein</fullName>
    </submittedName>
</protein>
<sequence length="97" mass="11183">MECAMSLWSIKTTNIEIVFVLQILLLKRISGYNFNTLEKQLRVSEMKWVPLEWIDTDAVMNPLQRYVANLADVVGHGYEKRVALAGVEIDIATNEKW</sequence>
<dbReference type="AlphaFoldDB" id="K1PSB8"/>
<name>K1PSB8_MAGGI</name>
<gene>
    <name evidence="1" type="ORF">CGI_10003346</name>
</gene>
<dbReference type="HOGENOM" id="CLU_2348693_0_0_1"/>
<accession>K1PSB8</accession>
<reference evidence="1" key="1">
    <citation type="journal article" date="2012" name="Nature">
        <title>The oyster genome reveals stress adaptation and complexity of shell formation.</title>
        <authorList>
            <person name="Zhang G."/>
            <person name="Fang X."/>
            <person name="Guo X."/>
            <person name="Li L."/>
            <person name="Luo R."/>
            <person name="Xu F."/>
            <person name="Yang P."/>
            <person name="Zhang L."/>
            <person name="Wang X."/>
            <person name="Qi H."/>
            <person name="Xiong Z."/>
            <person name="Que H."/>
            <person name="Xie Y."/>
            <person name="Holland P.W."/>
            <person name="Paps J."/>
            <person name="Zhu Y."/>
            <person name="Wu F."/>
            <person name="Chen Y."/>
            <person name="Wang J."/>
            <person name="Peng C."/>
            <person name="Meng J."/>
            <person name="Yang L."/>
            <person name="Liu J."/>
            <person name="Wen B."/>
            <person name="Zhang N."/>
            <person name="Huang Z."/>
            <person name="Zhu Q."/>
            <person name="Feng Y."/>
            <person name="Mount A."/>
            <person name="Hedgecock D."/>
            <person name="Xu Z."/>
            <person name="Liu Y."/>
            <person name="Domazet-Loso T."/>
            <person name="Du Y."/>
            <person name="Sun X."/>
            <person name="Zhang S."/>
            <person name="Liu B."/>
            <person name="Cheng P."/>
            <person name="Jiang X."/>
            <person name="Li J."/>
            <person name="Fan D."/>
            <person name="Wang W."/>
            <person name="Fu W."/>
            <person name="Wang T."/>
            <person name="Wang B."/>
            <person name="Zhang J."/>
            <person name="Peng Z."/>
            <person name="Li Y."/>
            <person name="Li N."/>
            <person name="Wang J."/>
            <person name="Chen M."/>
            <person name="He Y."/>
            <person name="Tan F."/>
            <person name="Song X."/>
            <person name="Zheng Q."/>
            <person name="Huang R."/>
            <person name="Yang H."/>
            <person name="Du X."/>
            <person name="Chen L."/>
            <person name="Yang M."/>
            <person name="Gaffney P.M."/>
            <person name="Wang S."/>
            <person name="Luo L."/>
            <person name="She Z."/>
            <person name="Ming Y."/>
            <person name="Huang W."/>
            <person name="Zhang S."/>
            <person name="Huang B."/>
            <person name="Zhang Y."/>
            <person name="Qu T."/>
            <person name="Ni P."/>
            <person name="Miao G."/>
            <person name="Wang J."/>
            <person name="Wang Q."/>
            <person name="Steinberg C.E."/>
            <person name="Wang H."/>
            <person name="Li N."/>
            <person name="Qian L."/>
            <person name="Zhang G."/>
            <person name="Li Y."/>
            <person name="Yang H."/>
            <person name="Liu X."/>
            <person name="Wang J."/>
            <person name="Yin Y."/>
            <person name="Wang J."/>
        </authorList>
    </citation>
    <scope>NUCLEOTIDE SEQUENCE [LARGE SCALE GENOMIC DNA]</scope>
    <source>
        <strain evidence="1">05x7-T-G4-1.051#20</strain>
    </source>
</reference>
<organism evidence="1">
    <name type="scientific">Magallana gigas</name>
    <name type="common">Pacific oyster</name>
    <name type="synonym">Crassostrea gigas</name>
    <dbReference type="NCBI Taxonomy" id="29159"/>
    <lineage>
        <taxon>Eukaryota</taxon>
        <taxon>Metazoa</taxon>
        <taxon>Spiralia</taxon>
        <taxon>Lophotrochozoa</taxon>
        <taxon>Mollusca</taxon>
        <taxon>Bivalvia</taxon>
        <taxon>Autobranchia</taxon>
        <taxon>Pteriomorphia</taxon>
        <taxon>Ostreida</taxon>
        <taxon>Ostreoidea</taxon>
        <taxon>Ostreidae</taxon>
        <taxon>Magallana</taxon>
    </lineage>
</organism>
<dbReference type="EMBL" id="JH816416">
    <property type="protein sequence ID" value="EKC21774.1"/>
    <property type="molecule type" value="Genomic_DNA"/>
</dbReference>
<dbReference type="InParanoid" id="K1PSB8"/>
<evidence type="ECO:0000313" key="1">
    <source>
        <dbReference type="EMBL" id="EKC21774.1"/>
    </source>
</evidence>
<proteinExistence type="predicted"/>